<sequence>MLEYDMKVVKNGGGEAAADAPLIAGTAVLSNKATGAFTHRITGDHGGAAVEMRRARFPRAAEATVQVTIIEFEKLQDGNVNGNGGLDLSITGFVPTTPDEDIMLFRGVVDHAPCDLRRFVVAVATDSYLILRVEARGECDDDGEAGSSSWARRVGKFAFRATVHGSITDRRKFGFATVETNGQT</sequence>
<accession>A0A5J9WP78</accession>
<dbReference type="EMBL" id="RWGY01000002">
    <property type="protein sequence ID" value="TVU49200.1"/>
    <property type="molecule type" value="Genomic_DNA"/>
</dbReference>
<name>A0A5J9WP78_9POAL</name>
<dbReference type="InterPro" id="IPR046533">
    <property type="entry name" value="DUF6598"/>
</dbReference>
<comment type="caution">
    <text evidence="2">The sequence shown here is derived from an EMBL/GenBank/DDBJ whole genome shotgun (WGS) entry which is preliminary data.</text>
</comment>
<dbReference type="Proteomes" id="UP000324897">
    <property type="component" value="Chromosome 6"/>
</dbReference>
<feature type="non-terminal residue" evidence="2">
    <location>
        <position position="1"/>
    </location>
</feature>
<dbReference type="OrthoDB" id="632493at2759"/>
<evidence type="ECO:0000259" key="1">
    <source>
        <dbReference type="Pfam" id="PF20241"/>
    </source>
</evidence>
<organism evidence="2 3">
    <name type="scientific">Eragrostis curvula</name>
    <name type="common">weeping love grass</name>
    <dbReference type="NCBI Taxonomy" id="38414"/>
    <lineage>
        <taxon>Eukaryota</taxon>
        <taxon>Viridiplantae</taxon>
        <taxon>Streptophyta</taxon>
        <taxon>Embryophyta</taxon>
        <taxon>Tracheophyta</taxon>
        <taxon>Spermatophyta</taxon>
        <taxon>Magnoliopsida</taxon>
        <taxon>Liliopsida</taxon>
        <taxon>Poales</taxon>
        <taxon>Poaceae</taxon>
        <taxon>PACMAD clade</taxon>
        <taxon>Chloridoideae</taxon>
        <taxon>Eragrostideae</taxon>
        <taxon>Eragrostidinae</taxon>
        <taxon>Eragrostis</taxon>
    </lineage>
</organism>
<proteinExistence type="predicted"/>
<dbReference type="Gramene" id="TVU49200">
    <property type="protein sequence ID" value="TVU49200"/>
    <property type="gene ID" value="EJB05_00498"/>
</dbReference>
<gene>
    <name evidence="2" type="ORF">EJB05_00498</name>
</gene>
<dbReference type="PANTHER" id="PTHR33065">
    <property type="entry name" value="OS07G0486400 PROTEIN"/>
    <property type="match status" value="1"/>
</dbReference>
<keyword evidence="3" id="KW-1185">Reference proteome</keyword>
<protein>
    <recommendedName>
        <fullName evidence="1">DUF6598 domain-containing protein</fullName>
    </recommendedName>
</protein>
<dbReference type="AlphaFoldDB" id="A0A5J9WP78"/>
<dbReference type="Pfam" id="PF20241">
    <property type="entry name" value="DUF6598"/>
    <property type="match status" value="1"/>
</dbReference>
<dbReference type="PANTHER" id="PTHR33065:SF138">
    <property type="entry name" value="OS09G0442000 PROTEIN"/>
    <property type="match status" value="1"/>
</dbReference>
<feature type="domain" description="DUF6598" evidence="1">
    <location>
        <begin position="2"/>
        <end position="179"/>
    </location>
</feature>
<evidence type="ECO:0000313" key="3">
    <source>
        <dbReference type="Proteomes" id="UP000324897"/>
    </source>
</evidence>
<reference evidence="2 3" key="1">
    <citation type="journal article" date="2019" name="Sci. Rep.">
        <title>A high-quality genome of Eragrostis curvula grass provides insights into Poaceae evolution and supports new strategies to enhance forage quality.</title>
        <authorList>
            <person name="Carballo J."/>
            <person name="Santos B.A.C.M."/>
            <person name="Zappacosta D."/>
            <person name="Garbus I."/>
            <person name="Selva J.P."/>
            <person name="Gallo C.A."/>
            <person name="Diaz A."/>
            <person name="Albertini E."/>
            <person name="Caccamo M."/>
            <person name="Echenique V."/>
        </authorList>
    </citation>
    <scope>NUCLEOTIDE SEQUENCE [LARGE SCALE GENOMIC DNA]</scope>
    <source>
        <strain evidence="3">cv. Victoria</strain>
        <tissue evidence="2">Leaf</tissue>
    </source>
</reference>
<evidence type="ECO:0000313" key="2">
    <source>
        <dbReference type="EMBL" id="TVU49200.1"/>
    </source>
</evidence>